<organism evidence="2 3">
    <name type="scientific">Tardiphaga alba</name>
    <dbReference type="NCBI Taxonomy" id="340268"/>
    <lineage>
        <taxon>Bacteria</taxon>
        <taxon>Pseudomonadati</taxon>
        <taxon>Pseudomonadota</taxon>
        <taxon>Alphaproteobacteria</taxon>
        <taxon>Hyphomicrobiales</taxon>
        <taxon>Nitrobacteraceae</taxon>
        <taxon>Tardiphaga</taxon>
    </lineage>
</organism>
<name>A0ABX8A5Z4_9BRAD</name>
<protein>
    <recommendedName>
        <fullName evidence="4">Capsular polysaccharide biosynthesis protein</fullName>
    </recommendedName>
</protein>
<keyword evidence="3" id="KW-1185">Reference proteome</keyword>
<evidence type="ECO:0008006" key="4">
    <source>
        <dbReference type="Google" id="ProtNLM"/>
    </source>
</evidence>
<evidence type="ECO:0000313" key="3">
    <source>
        <dbReference type="Proteomes" id="UP000682843"/>
    </source>
</evidence>
<gene>
    <name evidence="2" type="ORF">RPMA_09900</name>
</gene>
<dbReference type="Pfam" id="PF05159">
    <property type="entry name" value="Capsule_synth"/>
    <property type="match status" value="1"/>
</dbReference>
<dbReference type="EMBL" id="CP036498">
    <property type="protein sequence ID" value="QUS39114.1"/>
    <property type="molecule type" value="Genomic_DNA"/>
</dbReference>
<dbReference type="InterPro" id="IPR007833">
    <property type="entry name" value="Capsule_polysaccharide_synth"/>
</dbReference>
<accession>A0ABX8A5Z4</accession>
<sequence length="519" mass="58503">MTNLTAGDGKMPRSIAILLSPELRYFLIDLARDLKQRTGADIHGYVATEQEITFYQTNSEEGLFDSLSNAERDVRNPPATPDSAELFEEAAIWERKIGTTFARLAVSHRHFGRGYALAGSGHPRSRLSESFDLARMTRAYVMQCRFWENEFATRSIDLVINGGTTVSLMAKRHGAFHRAILGSRIENLHFWAQDSHFYTSEVESKFYAEPAADVETAELLRPYMVERTHRQIFKNKSSLFRLIQEAGVMIARRAYHHLRGYEKARGYYLTEELKFIGRRWLDTRRMTDQRTLTLSQLAGKPFIFFPLHTEPEASVGQASPEFFFQHAAIAAISRDLPAGYLLAVKETIHGVGRRPRDFYTQVADLKNVVWLNMMEYGLDVVRDATAVATITGTAGMEAAVIGKPVISFGRHNIYNFLDHVFDVADITDLSIPIRAITQVGVDLAQARRDGARYIRAVTSTSFDMRDYNYVNLKKFQKTSVTDAVTSLSASLPTFSRFASEEENATEPNTMDASGSNIDA</sequence>
<evidence type="ECO:0000313" key="2">
    <source>
        <dbReference type="EMBL" id="QUS39114.1"/>
    </source>
</evidence>
<reference evidence="2 3" key="1">
    <citation type="submission" date="2019-02" db="EMBL/GenBank/DDBJ databases">
        <title>Emended description of the genus Rhodopseudomonas and description of Rhodopseudomonas albus sp. nov., a non-phototrophic, heavy-metal-tolerant bacterium isolated from garden soil.</title>
        <authorList>
            <person name="Bao Z."/>
            <person name="Cao W.W."/>
            <person name="Sato Y."/>
            <person name="Nishizawa T."/>
            <person name="Zhao J."/>
            <person name="Guo Y."/>
            <person name="Ohta H."/>
        </authorList>
    </citation>
    <scope>NUCLEOTIDE SEQUENCE [LARGE SCALE GENOMIC DNA]</scope>
    <source>
        <strain evidence="2 3">SK50-23</strain>
    </source>
</reference>
<feature type="compositionally biased region" description="Polar residues" evidence="1">
    <location>
        <begin position="505"/>
        <end position="519"/>
    </location>
</feature>
<evidence type="ECO:0000256" key="1">
    <source>
        <dbReference type="SAM" id="MobiDB-lite"/>
    </source>
</evidence>
<feature type="region of interest" description="Disordered" evidence="1">
    <location>
        <begin position="498"/>
        <end position="519"/>
    </location>
</feature>
<proteinExistence type="predicted"/>
<dbReference type="Proteomes" id="UP000682843">
    <property type="component" value="Chromosome"/>
</dbReference>
<dbReference type="RefSeq" id="WP_211912660.1">
    <property type="nucleotide sequence ID" value="NZ_CP036498.1"/>
</dbReference>